<reference evidence="1 2" key="1">
    <citation type="submission" date="2019-07" db="EMBL/GenBank/DDBJ databases">
        <title>Diversity of Bacteria from Kongsfjorden, Arctic.</title>
        <authorList>
            <person name="Yu Y."/>
        </authorList>
    </citation>
    <scope>NUCLEOTIDE SEQUENCE [LARGE SCALE GENOMIC DNA]</scope>
    <source>
        <strain evidence="1 2">SM1928</strain>
    </source>
</reference>
<dbReference type="Proteomes" id="UP000316500">
    <property type="component" value="Unassembled WGS sequence"/>
</dbReference>
<dbReference type="EMBL" id="VNFK01000004">
    <property type="protein sequence ID" value="TVU64859.1"/>
    <property type="molecule type" value="Genomic_DNA"/>
</dbReference>
<organism evidence="1 2">
    <name type="scientific">Paenarthrobacter nitroguajacolicus</name>
    <name type="common">Arthrobacter nitroguajacolicus</name>
    <dbReference type="NCBI Taxonomy" id="211146"/>
    <lineage>
        <taxon>Bacteria</taxon>
        <taxon>Bacillati</taxon>
        <taxon>Actinomycetota</taxon>
        <taxon>Actinomycetes</taxon>
        <taxon>Micrococcales</taxon>
        <taxon>Micrococcaceae</taxon>
        <taxon>Paenarthrobacter</taxon>
    </lineage>
</organism>
<sequence>MLMKAYWSPTGWHQTPALPDEATFEKMKSAGIMFANDRLRSHDHWVARARAAAQRLTLSEVRDGFLASLTSRRLDLRSALSSYIIARSLPDHHYEVTAAQSRCLVCDAAAQSSADLNILNFERFKWGGVRKLDIGYIAFDLEQFERAPKLKPSEADQTLGREIFAFIQSCPPSTTPTQLAQALKMLPGNKDERISFIDTLGIVEILKAPEHPGFLTRFVPSGERNLPNRHYVEDGYPVCWWTAANGVSTMALLEVLALKS</sequence>
<proteinExistence type="predicted"/>
<gene>
    <name evidence="1" type="ORF">FQP90_07350</name>
</gene>
<comment type="caution">
    <text evidence="1">The sequence shown here is derived from an EMBL/GenBank/DDBJ whole genome shotgun (WGS) entry which is preliminary data.</text>
</comment>
<name>A0A558H6W2_PAENT</name>
<dbReference type="RefSeq" id="WP_144649065.1">
    <property type="nucleotide sequence ID" value="NZ_VNFK01000004.1"/>
</dbReference>
<evidence type="ECO:0000313" key="1">
    <source>
        <dbReference type="EMBL" id="TVU64859.1"/>
    </source>
</evidence>
<dbReference type="AlphaFoldDB" id="A0A558H6W2"/>
<accession>A0A558H6W2</accession>
<evidence type="ECO:0000313" key="2">
    <source>
        <dbReference type="Proteomes" id="UP000316500"/>
    </source>
</evidence>
<protein>
    <submittedName>
        <fullName evidence="1">Uncharacterized protein</fullName>
    </submittedName>
</protein>
<dbReference type="OrthoDB" id="8913485at2"/>